<feature type="compositionally biased region" description="Gly residues" evidence="1">
    <location>
        <begin position="179"/>
        <end position="192"/>
    </location>
</feature>
<keyword evidence="3" id="KW-1185">Reference proteome</keyword>
<accession>A0A8H3GD19</accession>
<protein>
    <submittedName>
        <fullName evidence="2">Uncharacterized protein</fullName>
    </submittedName>
</protein>
<reference evidence="2" key="1">
    <citation type="submission" date="2021-03" db="EMBL/GenBank/DDBJ databases">
        <authorList>
            <person name="Tagirdzhanova G."/>
        </authorList>
    </citation>
    <scope>NUCLEOTIDE SEQUENCE</scope>
</reference>
<dbReference type="Proteomes" id="UP000664203">
    <property type="component" value="Unassembled WGS sequence"/>
</dbReference>
<dbReference type="AlphaFoldDB" id="A0A8H3GD19"/>
<comment type="caution">
    <text evidence="2">The sequence shown here is derived from an EMBL/GenBank/DDBJ whole genome shotgun (WGS) entry which is preliminary data.</text>
</comment>
<organism evidence="2 3">
    <name type="scientific">Alectoria fallacina</name>
    <dbReference type="NCBI Taxonomy" id="1903189"/>
    <lineage>
        <taxon>Eukaryota</taxon>
        <taxon>Fungi</taxon>
        <taxon>Dikarya</taxon>
        <taxon>Ascomycota</taxon>
        <taxon>Pezizomycotina</taxon>
        <taxon>Lecanoromycetes</taxon>
        <taxon>OSLEUM clade</taxon>
        <taxon>Lecanoromycetidae</taxon>
        <taxon>Lecanorales</taxon>
        <taxon>Lecanorineae</taxon>
        <taxon>Parmeliaceae</taxon>
        <taxon>Alectoria</taxon>
    </lineage>
</organism>
<gene>
    <name evidence="2" type="ORF">ALECFALPRED_007425</name>
</gene>
<sequence length="192" mass="18887">MSPATIPLMPLPPLPLTLLTAIPHGPTPSTPLRIPLAAHLTRHLAVNLALVLPGRLDAPRLEPEQLPADLGRALGVAADGVDVYDDERFDEVEEGAGAFQTVGCWGGAGEAGGREGVHAFVVVLGCDEGEDVDEGGGEGGGGLLGGGGLAEEEGDRVRVGEVGCGGGGVVDAEAEEGRGGGGGGGGGHGGLL</sequence>
<evidence type="ECO:0000313" key="3">
    <source>
        <dbReference type="Proteomes" id="UP000664203"/>
    </source>
</evidence>
<proteinExistence type="predicted"/>
<evidence type="ECO:0000256" key="1">
    <source>
        <dbReference type="SAM" id="MobiDB-lite"/>
    </source>
</evidence>
<evidence type="ECO:0000313" key="2">
    <source>
        <dbReference type="EMBL" id="CAF9937828.1"/>
    </source>
</evidence>
<feature type="region of interest" description="Disordered" evidence="1">
    <location>
        <begin position="173"/>
        <end position="192"/>
    </location>
</feature>
<dbReference type="EMBL" id="CAJPDR010000490">
    <property type="protein sequence ID" value="CAF9937828.1"/>
    <property type="molecule type" value="Genomic_DNA"/>
</dbReference>
<name>A0A8H3GD19_9LECA</name>